<dbReference type="SUPFAM" id="SSF52540">
    <property type="entry name" value="P-loop containing nucleoside triphosphate hydrolases"/>
    <property type="match status" value="1"/>
</dbReference>
<dbReference type="VEuPathDB" id="MicrosporidiaDB:DI09_71p10"/>
<dbReference type="SMART" id="SM00847">
    <property type="entry name" value="HA2"/>
    <property type="match status" value="1"/>
</dbReference>
<evidence type="ECO:0000259" key="7">
    <source>
        <dbReference type="PROSITE" id="PS51192"/>
    </source>
</evidence>
<dbReference type="Pfam" id="PF21010">
    <property type="entry name" value="HA2_C"/>
    <property type="match status" value="1"/>
</dbReference>
<evidence type="ECO:0000259" key="8">
    <source>
        <dbReference type="PROSITE" id="PS51194"/>
    </source>
</evidence>
<dbReference type="RefSeq" id="XP_013236834.1">
    <property type="nucleotide sequence ID" value="XM_013381380.1"/>
</dbReference>
<dbReference type="EMBL" id="JMKJ01000581">
    <property type="protein sequence ID" value="KGG50398.1"/>
    <property type="molecule type" value="Genomic_DNA"/>
</dbReference>
<dbReference type="EC" id="3.6.4.13" evidence="1"/>
<dbReference type="AlphaFoldDB" id="A0A098VMZ7"/>
<evidence type="ECO:0000256" key="4">
    <source>
        <dbReference type="ARBA" id="ARBA00022806"/>
    </source>
</evidence>
<dbReference type="SMART" id="SM00487">
    <property type="entry name" value="DEXDc"/>
    <property type="match status" value="1"/>
</dbReference>
<evidence type="ECO:0000256" key="2">
    <source>
        <dbReference type="ARBA" id="ARBA00022741"/>
    </source>
</evidence>
<dbReference type="PANTHER" id="PTHR18934">
    <property type="entry name" value="ATP-DEPENDENT RNA HELICASE"/>
    <property type="match status" value="1"/>
</dbReference>
<dbReference type="GO" id="GO:0003724">
    <property type="term" value="F:RNA helicase activity"/>
    <property type="evidence" value="ECO:0007669"/>
    <property type="project" value="UniProtKB-EC"/>
</dbReference>
<sequence length="677" mass="74934">MDSRSLLLPISASKEEIVCALESSDTLIITGETGSGKSTQVPIIIYEAFLSAASKNAIICVTQPKRIAAMTLAKRVSYEMSVKLKDSSIDTKLGGLVGYSVRFDDKTSSSTRIKYVTDGMLLREYLIDHTLSTYAYICIDEVHERSMRTDILLGLLRDLQNSRKLKIILMSATMEYEKFFNFFSRPSLPKELSVKKVHVIGRQFPVSIFYTEEPQKDYVEAAVLTVFQIHFESPPEGDILVFLTGQEDIEAARSIIISNSPKDNNWKGSPSLSIVPIYAALPPHQQMEAFKRSPPGTRKVILATNIAESSVTIPGIRYVVDCGLSKSRAFHSNFGLESLIISPISKASALQRAGRAGREVTSVEIYGRDPVIAIAFILRVAFPLWFLLRFRKSKSICNLANLSNIILFMKASGISDILSFGYIDPPHRSSIVSALASLHSLGALDKCGNITELGKKMSLFPLDPFLSRTILAAGDLQCAEQVLSIVALLSVENLVFKSKKELSVEVDSGDSYEPISSLDTEQNVPALIDFYHPRGDHLTLLNIYESYAKATDKKTWFSSHPSINRKSFVMALRTREQLWGFCKKASITTSSNAADSETILKAFIEGFSSNISVLTLPSKRYKGLSSNQEVSIHPSSALFYKKSKAKYLMFNELVFTSKSFMRGVSIIDGLIGKEAAM</sequence>
<dbReference type="Pfam" id="PF04408">
    <property type="entry name" value="WHD_HA2"/>
    <property type="match status" value="1"/>
</dbReference>
<dbReference type="Proteomes" id="UP000029725">
    <property type="component" value="Unassembled WGS sequence"/>
</dbReference>
<dbReference type="GeneID" id="25260709"/>
<dbReference type="Pfam" id="PF00270">
    <property type="entry name" value="DEAD"/>
    <property type="match status" value="1"/>
</dbReference>
<evidence type="ECO:0000256" key="1">
    <source>
        <dbReference type="ARBA" id="ARBA00012552"/>
    </source>
</evidence>
<dbReference type="GO" id="GO:0003725">
    <property type="term" value="F:double-stranded RNA binding"/>
    <property type="evidence" value="ECO:0007669"/>
    <property type="project" value="TreeGrafter"/>
</dbReference>
<dbReference type="Gene3D" id="3.40.50.300">
    <property type="entry name" value="P-loop containing nucleotide triphosphate hydrolases"/>
    <property type="match status" value="2"/>
</dbReference>
<evidence type="ECO:0000256" key="3">
    <source>
        <dbReference type="ARBA" id="ARBA00022801"/>
    </source>
</evidence>
<evidence type="ECO:0000313" key="10">
    <source>
        <dbReference type="Proteomes" id="UP000029725"/>
    </source>
</evidence>
<dbReference type="GO" id="GO:0045943">
    <property type="term" value="P:positive regulation of transcription by RNA polymerase I"/>
    <property type="evidence" value="ECO:0007669"/>
    <property type="project" value="TreeGrafter"/>
</dbReference>
<dbReference type="HOGENOM" id="CLU_001832_5_11_1"/>
<dbReference type="OrthoDB" id="10253254at2759"/>
<dbReference type="InterPro" id="IPR011709">
    <property type="entry name" value="DEAD-box_helicase_OB_fold"/>
</dbReference>
<dbReference type="InterPro" id="IPR027417">
    <property type="entry name" value="P-loop_NTPase"/>
</dbReference>
<proteinExistence type="predicted"/>
<dbReference type="PANTHER" id="PTHR18934:SF118">
    <property type="entry name" value="ATP-DEPENDENT RNA HELICASE DHX33"/>
    <property type="match status" value="1"/>
</dbReference>
<evidence type="ECO:0000313" key="9">
    <source>
        <dbReference type="EMBL" id="KGG50398.1"/>
    </source>
</evidence>
<gene>
    <name evidence="9" type="ORF">DI09_71p10</name>
</gene>
<dbReference type="Pfam" id="PF00271">
    <property type="entry name" value="Helicase_C"/>
    <property type="match status" value="1"/>
</dbReference>
<keyword evidence="2" id="KW-0547">Nucleotide-binding</keyword>
<dbReference type="GO" id="GO:0016787">
    <property type="term" value="F:hydrolase activity"/>
    <property type="evidence" value="ECO:0007669"/>
    <property type="project" value="UniProtKB-KW"/>
</dbReference>
<dbReference type="SMART" id="SM00490">
    <property type="entry name" value="HELICc"/>
    <property type="match status" value="1"/>
</dbReference>
<organism evidence="9 10">
    <name type="scientific">Mitosporidium daphniae</name>
    <dbReference type="NCBI Taxonomy" id="1485682"/>
    <lineage>
        <taxon>Eukaryota</taxon>
        <taxon>Fungi</taxon>
        <taxon>Fungi incertae sedis</taxon>
        <taxon>Microsporidia</taxon>
        <taxon>Mitosporidium</taxon>
    </lineage>
</organism>
<dbReference type="InterPro" id="IPR048333">
    <property type="entry name" value="HA2_WH"/>
</dbReference>
<feature type="domain" description="Helicase ATP-binding" evidence="7">
    <location>
        <begin position="18"/>
        <end position="192"/>
    </location>
</feature>
<comment type="caution">
    <text evidence="9">The sequence shown here is derived from an EMBL/GenBank/DDBJ whole genome shotgun (WGS) entry which is preliminary data.</text>
</comment>
<dbReference type="Gene3D" id="1.20.120.1080">
    <property type="match status" value="1"/>
</dbReference>
<dbReference type="InterPro" id="IPR014001">
    <property type="entry name" value="Helicase_ATP-bd"/>
</dbReference>
<dbReference type="InterPro" id="IPR001650">
    <property type="entry name" value="Helicase_C-like"/>
</dbReference>
<keyword evidence="3" id="KW-0378">Hydrolase</keyword>
<keyword evidence="10" id="KW-1185">Reference proteome</keyword>
<dbReference type="InterPro" id="IPR007502">
    <property type="entry name" value="Helicase-assoc_dom"/>
</dbReference>
<dbReference type="Pfam" id="PF07717">
    <property type="entry name" value="OB_NTP_bind"/>
    <property type="match status" value="1"/>
</dbReference>
<comment type="catalytic activity">
    <reaction evidence="6">
        <text>ATP + H2O = ADP + phosphate + H(+)</text>
        <dbReference type="Rhea" id="RHEA:13065"/>
        <dbReference type="ChEBI" id="CHEBI:15377"/>
        <dbReference type="ChEBI" id="CHEBI:15378"/>
        <dbReference type="ChEBI" id="CHEBI:30616"/>
        <dbReference type="ChEBI" id="CHEBI:43474"/>
        <dbReference type="ChEBI" id="CHEBI:456216"/>
        <dbReference type="EC" id="3.6.4.13"/>
    </reaction>
</comment>
<name>A0A098VMZ7_9MICR</name>
<accession>A0A098VMZ7</accession>
<feature type="domain" description="Helicase C-terminal" evidence="8">
    <location>
        <begin position="218"/>
        <end position="413"/>
    </location>
</feature>
<dbReference type="PROSITE" id="PS51194">
    <property type="entry name" value="HELICASE_CTER"/>
    <property type="match status" value="1"/>
</dbReference>
<dbReference type="PROSITE" id="PS51192">
    <property type="entry name" value="HELICASE_ATP_BIND_1"/>
    <property type="match status" value="1"/>
</dbReference>
<protein>
    <recommendedName>
        <fullName evidence="1">RNA helicase</fullName>
        <ecNumber evidence="1">3.6.4.13</ecNumber>
    </recommendedName>
</protein>
<dbReference type="CDD" id="cd17917">
    <property type="entry name" value="DEXHc_RHA-like"/>
    <property type="match status" value="1"/>
</dbReference>
<dbReference type="CDD" id="cd18791">
    <property type="entry name" value="SF2_C_RHA"/>
    <property type="match status" value="1"/>
</dbReference>
<evidence type="ECO:0000256" key="6">
    <source>
        <dbReference type="ARBA" id="ARBA00047984"/>
    </source>
</evidence>
<dbReference type="GO" id="GO:0005524">
    <property type="term" value="F:ATP binding"/>
    <property type="evidence" value="ECO:0007669"/>
    <property type="project" value="UniProtKB-KW"/>
</dbReference>
<evidence type="ECO:0000256" key="5">
    <source>
        <dbReference type="ARBA" id="ARBA00022840"/>
    </source>
</evidence>
<reference evidence="9 10" key="1">
    <citation type="submission" date="2014-04" db="EMBL/GenBank/DDBJ databases">
        <title>A new species of microsporidia sheds light on the evolution of extreme parasitism.</title>
        <authorList>
            <person name="Haag K.L."/>
            <person name="James T.Y."/>
            <person name="Larsson R."/>
            <person name="Schaer T.M."/>
            <person name="Refardt D."/>
            <person name="Pombert J.-F."/>
            <person name="Ebert D."/>
        </authorList>
    </citation>
    <scope>NUCLEOTIDE SEQUENCE [LARGE SCALE GENOMIC DNA]</scope>
    <source>
        <strain evidence="9 10">UGP3</strain>
        <tissue evidence="9">Spores</tissue>
    </source>
</reference>
<keyword evidence="5" id="KW-0067">ATP-binding</keyword>
<dbReference type="GO" id="GO:0005730">
    <property type="term" value="C:nucleolus"/>
    <property type="evidence" value="ECO:0007669"/>
    <property type="project" value="UniProtKB-ARBA"/>
</dbReference>
<dbReference type="InterPro" id="IPR011545">
    <property type="entry name" value="DEAD/DEAH_box_helicase_dom"/>
</dbReference>
<keyword evidence="4" id="KW-0347">Helicase</keyword>